<dbReference type="Gene3D" id="3.40.50.1480">
    <property type="entry name" value="Adenosylhomocysteinase-like"/>
    <property type="match status" value="1"/>
</dbReference>
<dbReference type="PANTHER" id="PTHR23420:SF0">
    <property type="entry name" value="ADENOSYLHOMOCYSTEINASE"/>
    <property type="match status" value="1"/>
</dbReference>
<dbReference type="GO" id="GO:0033353">
    <property type="term" value="P:S-adenosylmethionine cycle"/>
    <property type="evidence" value="ECO:0007669"/>
    <property type="project" value="TreeGrafter"/>
</dbReference>
<evidence type="ECO:0000313" key="2">
    <source>
        <dbReference type="Proteomes" id="UP000031668"/>
    </source>
</evidence>
<dbReference type="SMART" id="SM00996">
    <property type="entry name" value="AdoHcyase"/>
    <property type="match status" value="1"/>
</dbReference>
<sequence length="201" mass="22503">MIQMAEKEMKALMDLRRKYAKDKVLKGARIAGCVHMTFETAVLIETLVECGAEVRWCSCDALTTNDYAAAAIAKAGVSVFAWKGETQEEFEWCQEQTLKFKEGPLNLLIDDGGFITARLHDLHPELLGGLKGIVEQTTIGVTNLYKLFNSGKLKVPAFNCNNSATKTKFDNIYGIRVISGWDQKVNKRADCGKSVCRMWIW</sequence>
<dbReference type="InterPro" id="IPR042172">
    <property type="entry name" value="Adenosylhomocyst_ase-like_sf"/>
</dbReference>
<comment type="caution">
    <text evidence="1">The sequence shown here is derived from an EMBL/GenBank/DDBJ whole genome shotgun (WGS) entry which is preliminary data.</text>
</comment>
<dbReference type="OrthoDB" id="10007170at2759"/>
<organism evidence="1 2">
    <name type="scientific">Thelohanellus kitauei</name>
    <name type="common">Myxosporean</name>
    <dbReference type="NCBI Taxonomy" id="669202"/>
    <lineage>
        <taxon>Eukaryota</taxon>
        <taxon>Metazoa</taxon>
        <taxon>Cnidaria</taxon>
        <taxon>Myxozoa</taxon>
        <taxon>Myxosporea</taxon>
        <taxon>Bivalvulida</taxon>
        <taxon>Platysporina</taxon>
        <taxon>Myxobolidae</taxon>
        <taxon>Thelohanellus</taxon>
    </lineage>
</organism>
<evidence type="ECO:0000313" key="1">
    <source>
        <dbReference type="EMBL" id="KII64892.1"/>
    </source>
</evidence>
<dbReference type="PANTHER" id="PTHR23420">
    <property type="entry name" value="ADENOSYLHOMOCYSTEINASE"/>
    <property type="match status" value="1"/>
</dbReference>
<proteinExistence type="predicted"/>
<name>A0A0C2MT60_THEKT</name>
<dbReference type="Pfam" id="PF05221">
    <property type="entry name" value="AdoHcyase"/>
    <property type="match status" value="2"/>
</dbReference>
<dbReference type="InterPro" id="IPR000043">
    <property type="entry name" value="Adenosylhomocysteinase-like"/>
</dbReference>
<dbReference type="SUPFAM" id="SSF52283">
    <property type="entry name" value="Formate/glycerate dehydrogenase catalytic domain-like"/>
    <property type="match status" value="1"/>
</dbReference>
<dbReference type="GO" id="GO:0004013">
    <property type="term" value="F:adenosylhomocysteinase activity"/>
    <property type="evidence" value="ECO:0007669"/>
    <property type="project" value="TreeGrafter"/>
</dbReference>
<dbReference type="OMA" id="REATHIG"/>
<dbReference type="GO" id="GO:0005829">
    <property type="term" value="C:cytosol"/>
    <property type="evidence" value="ECO:0007669"/>
    <property type="project" value="TreeGrafter"/>
</dbReference>
<gene>
    <name evidence="1" type="ORF">RF11_09302</name>
</gene>
<dbReference type="EMBL" id="JWZT01004076">
    <property type="protein sequence ID" value="KII64892.1"/>
    <property type="molecule type" value="Genomic_DNA"/>
</dbReference>
<reference evidence="1 2" key="1">
    <citation type="journal article" date="2014" name="Genome Biol. Evol.">
        <title>The genome of the myxosporean Thelohanellus kitauei shows adaptations to nutrient acquisition within its fish host.</title>
        <authorList>
            <person name="Yang Y."/>
            <person name="Xiong J."/>
            <person name="Zhou Z."/>
            <person name="Huo F."/>
            <person name="Miao W."/>
            <person name="Ran C."/>
            <person name="Liu Y."/>
            <person name="Zhang J."/>
            <person name="Feng J."/>
            <person name="Wang M."/>
            <person name="Wang M."/>
            <person name="Wang L."/>
            <person name="Yao B."/>
        </authorList>
    </citation>
    <scope>NUCLEOTIDE SEQUENCE [LARGE SCALE GENOMIC DNA]</scope>
    <source>
        <strain evidence="1">Wuqing</strain>
    </source>
</reference>
<protein>
    <submittedName>
        <fullName evidence="1">Adenosylhomocysteinase B</fullName>
    </submittedName>
</protein>
<dbReference type="AlphaFoldDB" id="A0A0C2MT60"/>
<dbReference type="Proteomes" id="UP000031668">
    <property type="component" value="Unassembled WGS sequence"/>
</dbReference>
<accession>A0A0C2MT60</accession>
<keyword evidence="2" id="KW-1185">Reference proteome</keyword>